<dbReference type="SUPFAM" id="SSF49265">
    <property type="entry name" value="Fibronectin type III"/>
    <property type="match status" value="6"/>
</dbReference>
<keyword evidence="6" id="KW-1015">Disulfide bond</keyword>
<evidence type="ECO:0000256" key="2">
    <source>
        <dbReference type="ARBA" id="ARBA00022692"/>
    </source>
</evidence>
<dbReference type="GO" id="GO:0004896">
    <property type="term" value="F:cytokine receptor activity"/>
    <property type="evidence" value="ECO:0007669"/>
    <property type="project" value="InterPro"/>
</dbReference>
<feature type="compositionally biased region" description="Polar residues" evidence="9">
    <location>
        <begin position="1154"/>
        <end position="1165"/>
    </location>
</feature>
<evidence type="ECO:0000256" key="9">
    <source>
        <dbReference type="SAM" id="MobiDB-lite"/>
    </source>
</evidence>
<comment type="caution">
    <text evidence="12">The sequence shown here is derived from an EMBL/GenBank/DDBJ whole genome shotgun (WGS) entry which is preliminary data.</text>
</comment>
<dbReference type="Proteomes" id="UP000050525">
    <property type="component" value="Unassembled WGS sequence"/>
</dbReference>
<feature type="domain" description="Fibronectin type-III" evidence="11">
    <location>
        <begin position="182"/>
        <end position="282"/>
    </location>
</feature>
<dbReference type="InterPro" id="IPR048668">
    <property type="entry name" value="IL3RB_N"/>
</dbReference>
<feature type="region of interest" description="Disordered" evidence="9">
    <location>
        <begin position="1259"/>
        <end position="1284"/>
    </location>
</feature>
<name>A0A151NHT9_ALLMI</name>
<evidence type="ECO:0000256" key="3">
    <source>
        <dbReference type="ARBA" id="ARBA00022729"/>
    </source>
</evidence>
<evidence type="ECO:0000256" key="1">
    <source>
        <dbReference type="ARBA" id="ARBA00004479"/>
    </source>
</evidence>
<dbReference type="InterPro" id="IPR015321">
    <property type="entry name" value="TypeI_recpt_CBD"/>
</dbReference>
<dbReference type="eggNOG" id="ENOG502RP2T">
    <property type="taxonomic scope" value="Eukaryota"/>
</dbReference>
<evidence type="ECO:0000256" key="4">
    <source>
        <dbReference type="ARBA" id="ARBA00022989"/>
    </source>
</evidence>
<dbReference type="EMBL" id="AKHW03002956">
    <property type="protein sequence ID" value="KYO36382.1"/>
    <property type="molecule type" value="Genomic_DNA"/>
</dbReference>
<dbReference type="CDD" id="cd00063">
    <property type="entry name" value="FN3"/>
    <property type="match status" value="3"/>
</dbReference>
<dbReference type="InterPro" id="IPR036116">
    <property type="entry name" value="FN3_sf"/>
</dbReference>
<feature type="transmembrane region" description="Helical" evidence="10">
    <location>
        <begin position="289"/>
        <end position="314"/>
    </location>
</feature>
<feature type="transmembrane region" description="Helical" evidence="10">
    <location>
        <begin position="383"/>
        <end position="406"/>
    </location>
</feature>
<dbReference type="PANTHER" id="PTHR23037">
    <property type="entry name" value="CYTOKINE RECEPTOR"/>
    <property type="match status" value="1"/>
</dbReference>
<dbReference type="Pfam" id="PF21460">
    <property type="entry name" value="IL3Rb_N"/>
    <property type="match status" value="1"/>
</dbReference>
<accession>A0A151NHT9</accession>
<evidence type="ECO:0000256" key="8">
    <source>
        <dbReference type="ARBA" id="ARBA00023180"/>
    </source>
</evidence>
<feature type="domain" description="Fibronectin type-III" evidence="11">
    <location>
        <begin position="521"/>
        <end position="627"/>
    </location>
</feature>
<dbReference type="PROSITE" id="PS01355">
    <property type="entry name" value="HEMATOPO_REC_S_F1"/>
    <property type="match status" value="1"/>
</dbReference>
<feature type="transmembrane region" description="Helical" evidence="10">
    <location>
        <begin position="834"/>
        <end position="858"/>
    </location>
</feature>
<dbReference type="InterPro" id="IPR003961">
    <property type="entry name" value="FN3_dom"/>
</dbReference>
<dbReference type="InterPro" id="IPR013783">
    <property type="entry name" value="Ig-like_fold"/>
</dbReference>
<dbReference type="GO" id="GO:0009897">
    <property type="term" value="C:external side of plasma membrane"/>
    <property type="evidence" value="ECO:0007669"/>
    <property type="project" value="TreeGrafter"/>
</dbReference>
<evidence type="ECO:0000259" key="11">
    <source>
        <dbReference type="PROSITE" id="PS50853"/>
    </source>
</evidence>
<comment type="subcellular location">
    <subcellularLocation>
        <location evidence="1">Membrane</location>
        <topology evidence="1">Single-pass type I membrane protein</topology>
    </subcellularLocation>
</comment>
<gene>
    <name evidence="12" type="ORF">Y1Q_0024135</name>
</gene>
<keyword evidence="8" id="KW-0325">Glycoprotein</keyword>
<evidence type="ECO:0000313" key="12">
    <source>
        <dbReference type="EMBL" id="KYO36382.1"/>
    </source>
</evidence>
<keyword evidence="5 10" id="KW-0472">Membrane</keyword>
<dbReference type="InterPro" id="IPR003531">
    <property type="entry name" value="Hempt_rcpt_S_F1_CS"/>
</dbReference>
<reference evidence="12 13" key="1">
    <citation type="journal article" date="2012" name="Genome Biol.">
        <title>Sequencing three crocodilian genomes to illuminate the evolution of archosaurs and amniotes.</title>
        <authorList>
            <person name="St John J.A."/>
            <person name="Braun E.L."/>
            <person name="Isberg S.R."/>
            <person name="Miles L.G."/>
            <person name="Chong A.Y."/>
            <person name="Gongora J."/>
            <person name="Dalzell P."/>
            <person name="Moran C."/>
            <person name="Bed'hom B."/>
            <person name="Abzhanov A."/>
            <person name="Burgess S.C."/>
            <person name="Cooksey A.M."/>
            <person name="Castoe T.A."/>
            <person name="Crawford N.G."/>
            <person name="Densmore L.D."/>
            <person name="Drew J.C."/>
            <person name="Edwards S.V."/>
            <person name="Faircloth B.C."/>
            <person name="Fujita M.K."/>
            <person name="Greenwold M.J."/>
            <person name="Hoffmann F.G."/>
            <person name="Howard J.M."/>
            <person name="Iguchi T."/>
            <person name="Janes D.E."/>
            <person name="Khan S.Y."/>
            <person name="Kohno S."/>
            <person name="de Koning A.J."/>
            <person name="Lance S.L."/>
            <person name="McCarthy F.M."/>
            <person name="McCormack J.E."/>
            <person name="Merchant M.E."/>
            <person name="Peterson D.G."/>
            <person name="Pollock D.D."/>
            <person name="Pourmand N."/>
            <person name="Raney B.J."/>
            <person name="Roessler K.A."/>
            <person name="Sanford J.R."/>
            <person name="Sawyer R.H."/>
            <person name="Schmidt C.J."/>
            <person name="Triplett E.W."/>
            <person name="Tuberville T.D."/>
            <person name="Venegas-Anaya M."/>
            <person name="Howard J.T."/>
            <person name="Jarvis E.D."/>
            <person name="Guillette L.J.Jr."/>
            <person name="Glenn T.C."/>
            <person name="Green R.E."/>
            <person name="Ray D.A."/>
        </authorList>
    </citation>
    <scope>NUCLEOTIDE SEQUENCE [LARGE SCALE GENOMIC DNA]</scope>
    <source>
        <strain evidence="12">KSC_2009_1</strain>
    </source>
</reference>
<feature type="region of interest" description="Disordered" evidence="9">
    <location>
        <begin position="1154"/>
        <end position="1202"/>
    </location>
</feature>
<dbReference type="PANTHER" id="PTHR23037:SF22">
    <property type="entry name" value="CYTOKINE RECEPTOR COMMON SUBUNIT BETA"/>
    <property type="match status" value="1"/>
</dbReference>
<evidence type="ECO:0000313" key="13">
    <source>
        <dbReference type="Proteomes" id="UP000050525"/>
    </source>
</evidence>
<protein>
    <recommendedName>
        <fullName evidence="11">Fibronectin type-III domain-containing protein</fullName>
    </recommendedName>
</protein>
<dbReference type="GO" id="GO:0016064">
    <property type="term" value="P:immunoglobulin mediated immune response"/>
    <property type="evidence" value="ECO:0007669"/>
    <property type="project" value="TreeGrafter"/>
</dbReference>
<keyword evidence="2 10" id="KW-0812">Transmembrane</keyword>
<dbReference type="PROSITE" id="PS50853">
    <property type="entry name" value="FN3"/>
    <property type="match status" value="3"/>
</dbReference>
<dbReference type="Gene3D" id="2.60.40.10">
    <property type="entry name" value="Immunoglobulins"/>
    <property type="match status" value="6"/>
</dbReference>
<sequence>MTLFEMHDNTMNGMEIPCESHRVEEHTDCQGSHVRWVCPRNSSLRTADIYIFKPDRELQAELNVTLFQTEEASPLPFSGDDGQPKNLRCHFNGVDRLLCSWEVRQEVTSSVLFTLFYKVTQTSEEKECLQVYEEKVSDIPYVQQHCEIYVTNCNHTSQYHVTVRPKKEKKHIDASKHIKVLAPTNLTVTTKEDQEYELRWVKHKLQYGFIKQSYQVLYWKADQSSEAAKSINISNDEPPFIFPSQMLESSTCYRAKMRARVHASSDYDGPWSEWSEECAWQTGHVVSPLILPFMVSVVTIILIATGWCSCKYLFNKKKKWEEKIPNPSKSQLVQGFFQKGPLGNLMPSKLVVFDNQSHLEKVEQINNIQVLHSMVKVISARMLQLPAGATMMNFYSVFLLLLPWAFGVRKLRESIPQQSLTCYNDYTSLMTCMWEECSEAQHFLNMTLYYNDDTEDSIVIPCESHQVEGRTDCQGSHTHWVCRKNHTTFGIERKVIYSLKPNQELQTELRVILFQNVQPLPPQNLFINVTEGGDFLLAWEAAGGINGSTWPDSTLEYEVTYKRDWESWESSSSVLVSNTSKYLFRHNSLVPGSTYVARVRAKPSQESNFTGQYSAWSTKVSWKTQAGDDGHPKNLRCLFNGVDRLLCSWEVRQEVTSSVLFTLFYKVTQTSEEKECLPIHEKKLPNIPYVSQSCEISITNPNHMFQYNISVRPQKVEMHIEPFKHIRVPAPVNLTVTKTNDQEYELRWVKHALHYKSARQTYEVWYWKADQPLEIAKPTSISIDEPPLVLHQGSLDPLTCYRAKVRARVRASSAYNGTWSEWSEEYTWKTEHVLAPYVLIVIAIFFTIMLVAVGWYSCKYLLSKKKKWEEKIPNPSKSHLLQGFLQKVSLRNQLPSSLPDFNRENHLVKEQANSLQVLDGEKIISNSPGAEASKTKLSYIVLDLKNQHQFSPVSSPASLPSSPFDSISNQNTSQSSSPTLLTSVGATKADTASQKPMTSFSYNGPYLFFPSGQSQTNTHQDLGASPVRIREKPVFLEYVSLPQKGCFQFPLLQKTGSTHLYPFACLDQKEKKHPVAGGQDALQDQPAGEEGVKEKREGQRSPIAVPVISSSQKCPLEYFTTEGLCLVPAKESVNLSPSLDPQEQMLTTAGTLTSNSQLPQATDDPSSPALPSGRSVVSLPVPAQASATPPGSQQPELGSNMTLALPQGLPEHISLSHSASLEEVAQENDLVTFNPNGGRPVFLYQVGEYCFFPGLKPSEKTPLSQKASLASKLSEDSGAVGKPA</sequence>
<organism evidence="12 13">
    <name type="scientific">Alligator mississippiensis</name>
    <name type="common">American alligator</name>
    <dbReference type="NCBI Taxonomy" id="8496"/>
    <lineage>
        <taxon>Eukaryota</taxon>
        <taxon>Metazoa</taxon>
        <taxon>Chordata</taxon>
        <taxon>Craniata</taxon>
        <taxon>Vertebrata</taxon>
        <taxon>Euteleostomi</taxon>
        <taxon>Archelosauria</taxon>
        <taxon>Archosauria</taxon>
        <taxon>Crocodylia</taxon>
        <taxon>Alligatoridae</taxon>
        <taxon>Alligatorinae</taxon>
        <taxon>Alligator</taxon>
    </lineage>
</organism>
<evidence type="ECO:0000256" key="10">
    <source>
        <dbReference type="SAM" id="Phobius"/>
    </source>
</evidence>
<feature type="compositionally biased region" description="Low complexity" evidence="9">
    <location>
        <begin position="1263"/>
        <end position="1272"/>
    </location>
</feature>
<feature type="compositionally biased region" description="Basic and acidic residues" evidence="9">
    <location>
        <begin position="1090"/>
        <end position="1099"/>
    </location>
</feature>
<feature type="domain" description="Fibronectin type-III" evidence="11">
    <location>
        <begin position="730"/>
        <end position="830"/>
    </location>
</feature>
<feature type="region of interest" description="Disordered" evidence="9">
    <location>
        <begin position="1072"/>
        <end position="1104"/>
    </location>
</feature>
<proteinExistence type="predicted"/>
<feature type="region of interest" description="Disordered" evidence="9">
    <location>
        <begin position="952"/>
        <end position="980"/>
    </location>
</feature>
<keyword evidence="13" id="KW-1185">Reference proteome</keyword>
<dbReference type="SMART" id="SM00060">
    <property type="entry name" value="FN3"/>
    <property type="match status" value="4"/>
</dbReference>
<keyword evidence="4 10" id="KW-1133">Transmembrane helix</keyword>
<dbReference type="STRING" id="8496.A0A151NHT9"/>
<evidence type="ECO:0000256" key="6">
    <source>
        <dbReference type="ARBA" id="ARBA00023157"/>
    </source>
</evidence>
<evidence type="ECO:0000256" key="5">
    <source>
        <dbReference type="ARBA" id="ARBA00023136"/>
    </source>
</evidence>
<keyword evidence="3" id="KW-0732">Signal</keyword>
<feature type="compositionally biased region" description="Polar residues" evidence="9">
    <location>
        <begin position="1185"/>
        <end position="1202"/>
    </location>
</feature>
<keyword evidence="7" id="KW-0675">Receptor</keyword>
<dbReference type="Pfam" id="PF09240">
    <property type="entry name" value="IL6Ra-bind"/>
    <property type="match status" value="2"/>
</dbReference>
<evidence type="ECO:0000256" key="7">
    <source>
        <dbReference type="ARBA" id="ARBA00023170"/>
    </source>
</evidence>